<keyword evidence="2 4" id="KW-0472">Membrane</keyword>
<dbReference type="PANTHER" id="PTHR35603">
    <property type="match status" value="1"/>
</dbReference>
<evidence type="ECO:0000256" key="4">
    <source>
        <dbReference type="SAM" id="Phobius"/>
    </source>
</evidence>
<dbReference type="Pfam" id="PF05433">
    <property type="entry name" value="Rick_17kDa_Anti"/>
    <property type="match status" value="1"/>
</dbReference>
<dbReference type="PANTHER" id="PTHR35603:SF2">
    <property type="entry name" value="OUTER MEMBRANE LIPOPROTEIN"/>
    <property type="match status" value="1"/>
</dbReference>
<sequence length="181" mass="18147">MQTNPTSNRIHPLMAGAAVSVILVSLLGIAAITGVLPTSHATAGAPAAVQTTPMTAQMLATAPVPAPTQPVLHQVATAPAVHNEGTKHKTVVHHHQVQHAQAQAQPAQQFSQAPAYQQPPLPPYQQPAPVAQNSPVGIGVGAVVGGLLGNQIGGGKGKTLATIAGAVGGGYVGNEIAKRNP</sequence>
<keyword evidence="4" id="KW-1133">Transmembrane helix</keyword>
<dbReference type="HOGENOM" id="CLU_090265_1_0_4"/>
<dbReference type="KEGG" id="pna:Pnap_4947"/>
<keyword evidence="4" id="KW-0812">Transmembrane</keyword>
<feature type="compositionally biased region" description="Pro residues" evidence="3">
    <location>
        <begin position="117"/>
        <end position="126"/>
    </location>
</feature>
<dbReference type="RefSeq" id="WP_011798380.1">
    <property type="nucleotide sequence ID" value="NC_008759.1"/>
</dbReference>
<evidence type="ECO:0000313" key="7">
    <source>
        <dbReference type="Proteomes" id="UP000000644"/>
    </source>
</evidence>
<feature type="region of interest" description="Disordered" evidence="3">
    <location>
        <begin position="98"/>
        <end position="130"/>
    </location>
</feature>
<accession>A1VWI1</accession>
<evidence type="ECO:0000259" key="5">
    <source>
        <dbReference type="Pfam" id="PF05433"/>
    </source>
</evidence>
<dbReference type="AlphaFoldDB" id="A1VWI1"/>
<evidence type="ECO:0000256" key="1">
    <source>
        <dbReference type="ARBA" id="ARBA00004370"/>
    </source>
</evidence>
<keyword evidence="7" id="KW-1185">Reference proteome</keyword>
<organism evidence="6 7">
    <name type="scientific">Polaromonas naphthalenivorans (strain CJ2)</name>
    <dbReference type="NCBI Taxonomy" id="365044"/>
    <lineage>
        <taxon>Bacteria</taxon>
        <taxon>Pseudomonadati</taxon>
        <taxon>Pseudomonadota</taxon>
        <taxon>Betaproteobacteria</taxon>
        <taxon>Burkholderiales</taxon>
        <taxon>Comamonadaceae</taxon>
        <taxon>Polaromonas</taxon>
    </lineage>
</organism>
<dbReference type="EMBL" id="CP000532">
    <property type="protein sequence ID" value="ABM40009.1"/>
    <property type="molecule type" value="Genomic_DNA"/>
</dbReference>
<dbReference type="OrthoDB" id="8779406at2"/>
<reference evidence="7" key="1">
    <citation type="journal article" date="2009" name="Environ. Microbiol.">
        <title>The genome of Polaromonas naphthalenivorans strain CJ2, isolated from coal tar-contaminated sediment, reveals physiological and metabolic versatility and evolution through extensive horizontal gene transfer.</title>
        <authorList>
            <person name="Yagi J.M."/>
            <person name="Sims D."/>
            <person name="Brettin T."/>
            <person name="Bruce D."/>
            <person name="Madsen E.L."/>
        </authorList>
    </citation>
    <scope>NUCLEOTIDE SEQUENCE [LARGE SCALE GENOMIC DNA]</scope>
    <source>
        <strain evidence="7">CJ2</strain>
        <plasmid evidence="7">Plasmid pPNAP03</plasmid>
    </source>
</reference>
<feature type="transmembrane region" description="Helical" evidence="4">
    <location>
        <begin position="12"/>
        <end position="36"/>
    </location>
</feature>
<dbReference type="Proteomes" id="UP000000644">
    <property type="component" value="Plasmid pPNAP03"/>
</dbReference>
<feature type="domain" description="Glycine zipper 2TM" evidence="5">
    <location>
        <begin position="138"/>
        <end position="176"/>
    </location>
</feature>
<evidence type="ECO:0000256" key="3">
    <source>
        <dbReference type="SAM" id="MobiDB-lite"/>
    </source>
</evidence>
<geneLocation type="plasmid" evidence="6 7">
    <name>pPNAP03</name>
</geneLocation>
<name>A1VWI1_POLNA</name>
<feature type="compositionally biased region" description="Low complexity" evidence="3">
    <location>
        <begin position="98"/>
        <end position="116"/>
    </location>
</feature>
<dbReference type="InterPro" id="IPR008816">
    <property type="entry name" value="Gly_zipper_2TM_dom"/>
</dbReference>
<dbReference type="GO" id="GO:0019867">
    <property type="term" value="C:outer membrane"/>
    <property type="evidence" value="ECO:0007669"/>
    <property type="project" value="InterPro"/>
</dbReference>
<dbReference type="InterPro" id="IPR051407">
    <property type="entry name" value="Bact_OM_lipoprot/Surf_antigen"/>
</dbReference>
<comment type="subcellular location">
    <subcellularLocation>
        <location evidence="1">Membrane</location>
    </subcellularLocation>
</comment>
<protein>
    <submittedName>
        <fullName evidence="6">17 kDa surface antigen</fullName>
    </submittedName>
</protein>
<evidence type="ECO:0000256" key="2">
    <source>
        <dbReference type="ARBA" id="ARBA00023136"/>
    </source>
</evidence>
<keyword evidence="6" id="KW-0614">Plasmid</keyword>
<evidence type="ECO:0000313" key="6">
    <source>
        <dbReference type="EMBL" id="ABM40009.1"/>
    </source>
</evidence>
<proteinExistence type="predicted"/>
<gene>
    <name evidence="6" type="ordered locus">Pnap_4947</name>
</gene>